<dbReference type="NCBIfam" id="TIGR01840">
    <property type="entry name" value="esterase_phb"/>
    <property type="match status" value="1"/>
</dbReference>
<dbReference type="InterPro" id="IPR010126">
    <property type="entry name" value="Esterase_phb"/>
</dbReference>
<accession>A0ABU8WYT2</accession>
<protein>
    <submittedName>
        <fullName evidence="3">PHB depolymerase family esterase</fullName>
    </submittedName>
</protein>
<keyword evidence="1" id="KW-0732">Signal</keyword>
<sequence length="291" mass="31198">MATKGVDHGEYTVFMPSPRSKKGRPMVVMLHGAGQDPDDFAAGTMMNEAAERHGFVVLYPGQSKQASAFRCWNWFDPAHQQRGQGEPARIAALTKYVAAESGVDCQRIYVAGLSAGGAMASLLGELYPEIYAAVGVHSGLASFAGKDLASGLAAMRGTARPPSVPSEVPTVVFHGDKDTIVSPINGTQVIEAAFGIDRTFTSVEHVDEKGCLITRRLYLQRGSKVVCGEHWTLHGASHAWSGGNAARTFADPSGPNASEEMLRFFKSQRLDATRQMAIDIRSPSAKPVAHR</sequence>
<proteinExistence type="predicted"/>
<evidence type="ECO:0000256" key="2">
    <source>
        <dbReference type="ARBA" id="ARBA00022801"/>
    </source>
</evidence>
<evidence type="ECO:0000256" key="1">
    <source>
        <dbReference type="ARBA" id="ARBA00022729"/>
    </source>
</evidence>
<dbReference type="RefSeq" id="WP_340347715.1">
    <property type="nucleotide sequence ID" value="NZ_JBBKZT010000028.1"/>
</dbReference>
<reference evidence="3 4" key="1">
    <citation type="submission" date="2024-03" db="EMBL/GenBank/DDBJ databases">
        <title>Novel species of the genus Variovorax.</title>
        <authorList>
            <person name="Liu Q."/>
            <person name="Xin Y.-H."/>
        </authorList>
    </citation>
    <scope>NUCLEOTIDE SEQUENCE [LARGE SCALE GENOMIC DNA]</scope>
    <source>
        <strain evidence="3 4">KACC 18900</strain>
    </source>
</reference>
<dbReference type="Gene3D" id="3.40.50.1820">
    <property type="entry name" value="alpha/beta hydrolase"/>
    <property type="match status" value="1"/>
</dbReference>
<dbReference type="InterPro" id="IPR029058">
    <property type="entry name" value="AB_hydrolase_fold"/>
</dbReference>
<dbReference type="Pfam" id="PF10503">
    <property type="entry name" value="Esterase_PHB"/>
    <property type="match status" value="1"/>
</dbReference>
<comment type="caution">
    <text evidence="3">The sequence shown here is derived from an EMBL/GenBank/DDBJ whole genome shotgun (WGS) entry which is preliminary data.</text>
</comment>
<keyword evidence="4" id="KW-1185">Reference proteome</keyword>
<dbReference type="InterPro" id="IPR050955">
    <property type="entry name" value="Plant_Biomass_Hydrol_Est"/>
</dbReference>
<evidence type="ECO:0000313" key="4">
    <source>
        <dbReference type="Proteomes" id="UP001385892"/>
    </source>
</evidence>
<name>A0ABU8WYT2_9BURK</name>
<gene>
    <name evidence="3" type="ORF">WKW82_35110</name>
</gene>
<dbReference type="PANTHER" id="PTHR43037">
    <property type="entry name" value="UNNAMED PRODUCT-RELATED"/>
    <property type="match status" value="1"/>
</dbReference>
<organism evidence="3 4">
    <name type="scientific">Variovorax rhizosphaerae</name>
    <dbReference type="NCBI Taxonomy" id="1836200"/>
    <lineage>
        <taxon>Bacteria</taxon>
        <taxon>Pseudomonadati</taxon>
        <taxon>Pseudomonadota</taxon>
        <taxon>Betaproteobacteria</taxon>
        <taxon>Burkholderiales</taxon>
        <taxon>Comamonadaceae</taxon>
        <taxon>Variovorax</taxon>
    </lineage>
</organism>
<dbReference type="PANTHER" id="PTHR43037:SF1">
    <property type="entry name" value="BLL1128 PROTEIN"/>
    <property type="match status" value="1"/>
</dbReference>
<dbReference type="EMBL" id="JBBKZT010000028">
    <property type="protein sequence ID" value="MEJ8851903.1"/>
    <property type="molecule type" value="Genomic_DNA"/>
</dbReference>
<evidence type="ECO:0000313" key="3">
    <source>
        <dbReference type="EMBL" id="MEJ8851903.1"/>
    </source>
</evidence>
<dbReference type="Proteomes" id="UP001385892">
    <property type="component" value="Unassembled WGS sequence"/>
</dbReference>
<keyword evidence="2" id="KW-0378">Hydrolase</keyword>
<dbReference type="SUPFAM" id="SSF53474">
    <property type="entry name" value="alpha/beta-Hydrolases"/>
    <property type="match status" value="1"/>
</dbReference>